<dbReference type="InterPro" id="IPR003959">
    <property type="entry name" value="ATPase_AAA_core"/>
</dbReference>
<evidence type="ECO:0000313" key="6">
    <source>
        <dbReference type="EMBL" id="RKQ71663.1"/>
    </source>
</evidence>
<dbReference type="Proteomes" id="UP000282211">
    <property type="component" value="Unassembled WGS sequence"/>
</dbReference>
<gene>
    <name evidence="6" type="ORF">DES40_0990</name>
</gene>
<comment type="caution">
    <text evidence="6">The sequence shown here is derived from an EMBL/GenBank/DDBJ whole genome shotgun (WGS) entry which is preliminary data.</text>
</comment>
<dbReference type="RefSeq" id="WP_121099418.1">
    <property type="nucleotide sequence ID" value="NZ_RBII01000001.1"/>
</dbReference>
<organism evidence="6 7">
    <name type="scientific">Litorimonas taeanensis</name>
    <dbReference type="NCBI Taxonomy" id="568099"/>
    <lineage>
        <taxon>Bacteria</taxon>
        <taxon>Pseudomonadati</taxon>
        <taxon>Pseudomonadota</taxon>
        <taxon>Alphaproteobacteria</taxon>
        <taxon>Maricaulales</taxon>
        <taxon>Robiginitomaculaceae</taxon>
    </lineage>
</organism>
<dbReference type="OrthoDB" id="9809379at2"/>
<dbReference type="InterPro" id="IPR003960">
    <property type="entry name" value="ATPase_AAA_CS"/>
</dbReference>
<dbReference type="Pfam" id="PF00004">
    <property type="entry name" value="AAA"/>
    <property type="match status" value="1"/>
</dbReference>
<dbReference type="Gene3D" id="1.10.8.60">
    <property type="match status" value="1"/>
</dbReference>
<evidence type="ECO:0000256" key="3">
    <source>
        <dbReference type="ARBA" id="ARBA00023054"/>
    </source>
</evidence>
<evidence type="ECO:0000256" key="4">
    <source>
        <dbReference type="RuleBase" id="RU003651"/>
    </source>
</evidence>
<protein>
    <submittedName>
        <fullName evidence="6">ATPase family protein associated with various cellular activities (AAA)</fullName>
    </submittedName>
</protein>
<dbReference type="FunFam" id="3.40.50.300:FF:001025">
    <property type="entry name" value="ATPase family, AAA domain-containing 2B"/>
    <property type="match status" value="1"/>
</dbReference>
<evidence type="ECO:0000256" key="2">
    <source>
        <dbReference type="ARBA" id="ARBA00022840"/>
    </source>
</evidence>
<evidence type="ECO:0000313" key="7">
    <source>
        <dbReference type="Proteomes" id="UP000282211"/>
    </source>
</evidence>
<dbReference type="PANTHER" id="PTHR23077">
    <property type="entry name" value="AAA-FAMILY ATPASE"/>
    <property type="match status" value="1"/>
</dbReference>
<sequence>MTSHIDSKTAIQQMRAVVISTPGQAGLLSGLVALLDNAPDSALIIEGLKDVNPKDYSDTRLRERISELLKEAGDNDMAALWENTSNDDLPSNVISLASASNDISAPKLENTRPGQNSLCFDDIGGLEKVKQQMRRRIINPFLKKELFAKFKKRSGGGVLMYGPPGCGKTMLAKALAHECNANFMNIKAADILDRWIGSSEKNIVEMFARARNNKPVVIFFDEVEALAQKREFGDSHHVNTTVSALLTEMDGFESDNEGVLMLGATNVPWSLDTAFRRPGRFDRTIFVPPPDKLARRFILQNQLEDRPVEENLDLSFVIAKSSGFSGADLIGLVDTALDYAIEESDETGSIAPLSATHFKEALQEVRPSTGEWLSQASAYAQHANKDGLYDDLSDFLKKYGR</sequence>
<feature type="domain" description="AAA+ ATPase" evidence="5">
    <location>
        <begin position="154"/>
        <end position="291"/>
    </location>
</feature>
<evidence type="ECO:0000259" key="5">
    <source>
        <dbReference type="SMART" id="SM00382"/>
    </source>
</evidence>
<dbReference type="InterPro" id="IPR050168">
    <property type="entry name" value="AAA_ATPase_domain"/>
</dbReference>
<dbReference type="InterPro" id="IPR027417">
    <property type="entry name" value="P-loop_NTPase"/>
</dbReference>
<evidence type="ECO:0000256" key="1">
    <source>
        <dbReference type="ARBA" id="ARBA00022741"/>
    </source>
</evidence>
<dbReference type="SUPFAM" id="SSF52540">
    <property type="entry name" value="P-loop containing nucleoside triphosphate hydrolases"/>
    <property type="match status" value="1"/>
</dbReference>
<accession>A0A420WKW2</accession>
<dbReference type="AlphaFoldDB" id="A0A420WKW2"/>
<keyword evidence="7" id="KW-1185">Reference proteome</keyword>
<reference evidence="6 7" key="1">
    <citation type="submission" date="2018-10" db="EMBL/GenBank/DDBJ databases">
        <title>Genomic Encyclopedia of Type Strains, Phase IV (KMG-IV): sequencing the most valuable type-strain genomes for metagenomic binning, comparative biology and taxonomic classification.</title>
        <authorList>
            <person name="Goeker M."/>
        </authorList>
    </citation>
    <scope>NUCLEOTIDE SEQUENCE [LARGE SCALE GENOMIC DNA]</scope>
    <source>
        <strain evidence="6 7">DSM 22008</strain>
    </source>
</reference>
<comment type="similarity">
    <text evidence="4">Belongs to the AAA ATPase family.</text>
</comment>
<dbReference type="GO" id="GO:0005524">
    <property type="term" value="F:ATP binding"/>
    <property type="evidence" value="ECO:0007669"/>
    <property type="project" value="UniProtKB-KW"/>
</dbReference>
<dbReference type="InParanoid" id="A0A420WKW2"/>
<keyword evidence="1 4" id="KW-0547">Nucleotide-binding</keyword>
<dbReference type="GO" id="GO:0016887">
    <property type="term" value="F:ATP hydrolysis activity"/>
    <property type="evidence" value="ECO:0007669"/>
    <property type="project" value="InterPro"/>
</dbReference>
<keyword evidence="2 4" id="KW-0067">ATP-binding</keyword>
<dbReference type="Gene3D" id="3.40.50.300">
    <property type="entry name" value="P-loop containing nucleotide triphosphate hydrolases"/>
    <property type="match status" value="1"/>
</dbReference>
<dbReference type="EMBL" id="RBII01000001">
    <property type="protein sequence ID" value="RKQ71663.1"/>
    <property type="molecule type" value="Genomic_DNA"/>
</dbReference>
<dbReference type="SMART" id="SM00382">
    <property type="entry name" value="AAA"/>
    <property type="match status" value="1"/>
</dbReference>
<dbReference type="PANTHER" id="PTHR23077:SF171">
    <property type="entry name" value="NUCLEAR VALOSIN-CONTAINING PROTEIN-LIKE"/>
    <property type="match status" value="1"/>
</dbReference>
<dbReference type="InterPro" id="IPR003593">
    <property type="entry name" value="AAA+_ATPase"/>
</dbReference>
<proteinExistence type="inferred from homology"/>
<keyword evidence="3" id="KW-0175">Coiled coil</keyword>
<name>A0A420WKW2_9PROT</name>
<dbReference type="PROSITE" id="PS00674">
    <property type="entry name" value="AAA"/>
    <property type="match status" value="1"/>
</dbReference>